<evidence type="ECO:0000313" key="9">
    <source>
        <dbReference type="Proteomes" id="UP000028926"/>
    </source>
</evidence>
<dbReference type="CDD" id="cd00156">
    <property type="entry name" value="REC"/>
    <property type="match status" value="1"/>
</dbReference>
<dbReference type="GO" id="GO:0005829">
    <property type="term" value="C:cytosol"/>
    <property type="evidence" value="ECO:0007669"/>
    <property type="project" value="TreeGrafter"/>
</dbReference>
<gene>
    <name evidence="8" type="ORF">ID47_09060</name>
</gene>
<dbReference type="InterPro" id="IPR011006">
    <property type="entry name" value="CheY-like_superfamily"/>
</dbReference>
<sequence>MTFLPYYKFPSTVVLIDDAETTIEEVAKLFEDEPQITKVFTHQQEALDFINNSPKTDGFISRLQDAPASYDSLYACHEEIYNSDRFNQVSCVLIDYDMPGMNGLSVCEKIKDSRIKKILLTGVADEQVAINAFNRGLIDYFIRKHDPNSPELVLEFTQDAINRFFYDVTHPAIESVIKQSSWINSPLNIADYRTFFAKLIHELQIVEYYLLDISGSFFAIDSNGMAIIIQTLTSEMLDQQIEDLKNTIHWKNLKDSDQQAIIRREKTLCLSPLVGAEEPDYILATVRLVPHQTGLYVARFSDATRDLNKIKHFHFL</sequence>
<dbReference type="SUPFAM" id="SSF52172">
    <property type="entry name" value="CheY-like"/>
    <property type="match status" value="1"/>
</dbReference>
<dbReference type="Pfam" id="PF00072">
    <property type="entry name" value="Response_reg"/>
    <property type="match status" value="1"/>
</dbReference>
<dbReference type="PANTHER" id="PTHR48111">
    <property type="entry name" value="REGULATOR OF RPOS"/>
    <property type="match status" value="1"/>
</dbReference>
<dbReference type="GO" id="GO:0032993">
    <property type="term" value="C:protein-DNA complex"/>
    <property type="evidence" value="ECO:0007669"/>
    <property type="project" value="TreeGrafter"/>
</dbReference>
<organism evidence="8 9">
    <name type="scientific">Candidatus Odyssella acanthamoebae</name>
    <dbReference type="NCBI Taxonomy" id="91604"/>
    <lineage>
        <taxon>Bacteria</taxon>
        <taxon>Pseudomonadati</taxon>
        <taxon>Pseudomonadota</taxon>
        <taxon>Alphaproteobacteria</taxon>
        <taxon>Holosporales</taxon>
        <taxon>Candidatus Paracaedibacteraceae</taxon>
        <taxon>Candidatus Odyssella</taxon>
    </lineage>
</organism>
<name>A0A077B1N4_9PROT</name>
<evidence type="ECO:0000259" key="7">
    <source>
        <dbReference type="PROSITE" id="PS50110"/>
    </source>
</evidence>
<dbReference type="GO" id="GO:0006355">
    <property type="term" value="P:regulation of DNA-templated transcription"/>
    <property type="evidence" value="ECO:0007669"/>
    <property type="project" value="TreeGrafter"/>
</dbReference>
<keyword evidence="9" id="KW-1185">Reference proteome</keyword>
<dbReference type="HOGENOM" id="CLU_070076_0_0_5"/>
<evidence type="ECO:0000256" key="1">
    <source>
        <dbReference type="ARBA" id="ARBA00022553"/>
    </source>
</evidence>
<keyword evidence="1 6" id="KW-0597">Phosphoprotein</keyword>
<feature type="domain" description="Response regulatory" evidence="7">
    <location>
        <begin position="12"/>
        <end position="158"/>
    </location>
</feature>
<dbReference type="GO" id="GO:0000976">
    <property type="term" value="F:transcription cis-regulatory region binding"/>
    <property type="evidence" value="ECO:0007669"/>
    <property type="project" value="TreeGrafter"/>
</dbReference>
<dbReference type="STRING" id="91604.ID47_09060"/>
<dbReference type="PANTHER" id="PTHR48111:SF1">
    <property type="entry name" value="TWO-COMPONENT RESPONSE REGULATOR ORR33"/>
    <property type="match status" value="1"/>
</dbReference>
<keyword evidence="4" id="KW-0238">DNA-binding</keyword>
<dbReference type="OrthoDB" id="9802066at2"/>
<dbReference type="PROSITE" id="PS50110">
    <property type="entry name" value="RESPONSE_REGULATORY"/>
    <property type="match status" value="1"/>
</dbReference>
<feature type="modified residue" description="4-aspartylphosphate" evidence="6">
    <location>
        <position position="95"/>
    </location>
</feature>
<dbReference type="Proteomes" id="UP000028926">
    <property type="component" value="Chromosome"/>
</dbReference>
<dbReference type="InterPro" id="IPR001789">
    <property type="entry name" value="Sig_transdc_resp-reg_receiver"/>
</dbReference>
<dbReference type="Gene3D" id="3.40.50.2300">
    <property type="match status" value="1"/>
</dbReference>
<keyword evidence="5" id="KW-0804">Transcription</keyword>
<keyword evidence="3" id="KW-0805">Transcription regulation</keyword>
<evidence type="ECO:0000256" key="5">
    <source>
        <dbReference type="ARBA" id="ARBA00023163"/>
    </source>
</evidence>
<evidence type="ECO:0000256" key="6">
    <source>
        <dbReference type="PROSITE-ProRule" id="PRU00169"/>
    </source>
</evidence>
<dbReference type="RefSeq" id="WP_038465604.1">
    <property type="nucleotide sequence ID" value="NZ_CP008941.1"/>
</dbReference>
<dbReference type="KEGG" id="paca:ID47_09060"/>
<protein>
    <recommendedName>
        <fullName evidence="7">Response regulatory domain-containing protein</fullName>
    </recommendedName>
</protein>
<evidence type="ECO:0000256" key="2">
    <source>
        <dbReference type="ARBA" id="ARBA00023012"/>
    </source>
</evidence>
<evidence type="ECO:0000313" key="8">
    <source>
        <dbReference type="EMBL" id="AIK96850.1"/>
    </source>
</evidence>
<keyword evidence="2" id="KW-0902">Two-component regulatory system</keyword>
<dbReference type="GO" id="GO:0000156">
    <property type="term" value="F:phosphorelay response regulator activity"/>
    <property type="evidence" value="ECO:0007669"/>
    <property type="project" value="TreeGrafter"/>
</dbReference>
<evidence type="ECO:0000256" key="4">
    <source>
        <dbReference type="ARBA" id="ARBA00023125"/>
    </source>
</evidence>
<reference evidence="8 9" key="1">
    <citation type="submission" date="2014-07" db="EMBL/GenBank/DDBJ databases">
        <title>Comparative genomic insights into amoeba endosymbionts belonging to the families of Holosporaceae and Candidatus Midichloriaceae within Rickettsiales.</title>
        <authorList>
            <person name="Wang Z."/>
            <person name="Wu M."/>
        </authorList>
    </citation>
    <scope>NUCLEOTIDE SEQUENCE [LARGE SCALE GENOMIC DNA]</scope>
    <source>
        <strain evidence="8">PRA3</strain>
    </source>
</reference>
<accession>A0A077B1N4</accession>
<evidence type="ECO:0000256" key="3">
    <source>
        <dbReference type="ARBA" id="ARBA00023015"/>
    </source>
</evidence>
<dbReference type="EMBL" id="CP008941">
    <property type="protein sequence ID" value="AIK96850.1"/>
    <property type="molecule type" value="Genomic_DNA"/>
</dbReference>
<dbReference type="InterPro" id="IPR039420">
    <property type="entry name" value="WalR-like"/>
</dbReference>
<proteinExistence type="predicted"/>
<dbReference type="AlphaFoldDB" id="A0A077B1N4"/>
<dbReference type="eggNOG" id="COG3437">
    <property type="taxonomic scope" value="Bacteria"/>
</dbReference>